<name>A0A2H9TKB0_9FUNG</name>
<dbReference type="Proteomes" id="UP000240830">
    <property type="component" value="Unassembled WGS sequence"/>
</dbReference>
<dbReference type="AlphaFoldDB" id="A0A2H9TKB0"/>
<gene>
    <name evidence="1" type="ORF">PSACC_02006</name>
</gene>
<accession>A0A2H9TKB0</accession>
<dbReference type="EMBL" id="MTSL01000137">
    <property type="protein sequence ID" value="PJF18192.1"/>
    <property type="molecule type" value="Genomic_DNA"/>
</dbReference>
<evidence type="ECO:0000313" key="1">
    <source>
        <dbReference type="EMBL" id="PJF18192.1"/>
    </source>
</evidence>
<proteinExistence type="predicted"/>
<organism evidence="1 2">
    <name type="scientific">Paramicrosporidium saccamoebae</name>
    <dbReference type="NCBI Taxonomy" id="1246581"/>
    <lineage>
        <taxon>Eukaryota</taxon>
        <taxon>Fungi</taxon>
        <taxon>Fungi incertae sedis</taxon>
        <taxon>Cryptomycota</taxon>
        <taxon>Cryptomycota incertae sedis</taxon>
        <taxon>Paramicrosporidium</taxon>
    </lineage>
</organism>
<sequence length="364" mass="41834">MEHAMATQAENMQSFAWINELLGPNPTEDMALQIFEMFELQNVTPELMYLLVRVGQGEKVLNAYFSKLQELPMFDRIVGLITTTEVPEDTLASEGAQVLKKTFVRNLNMALDECWDTLIRNYNKSSDRSYWSLMAKMALRAWREDRDREMLCWVAELIPKDGLYNWAMPELISECGNACEDFVNRLVAITPSTFKPLSLVPLEDCRQTWLLESPFYIDTYLIDIEDMLTVSRAISEARILPLNWTFQGKPIGRAIIDNAKSLIDGEGTLRVDEVVQMLQSWPYLIREKEKLDFSLIFPTAETPKKWHVWATRLSSNNLAAVHVLRAELKSLGISGSLTPKDVRRMVDSSYQWCEEADHVTSTIY</sequence>
<keyword evidence="2" id="KW-1185">Reference proteome</keyword>
<comment type="caution">
    <text evidence="1">The sequence shown here is derived from an EMBL/GenBank/DDBJ whole genome shotgun (WGS) entry which is preliminary data.</text>
</comment>
<protein>
    <submittedName>
        <fullName evidence="1">Uncharacterized protein</fullName>
    </submittedName>
</protein>
<reference evidence="1 2" key="1">
    <citation type="submission" date="2016-10" db="EMBL/GenBank/DDBJ databases">
        <title>The genome of Paramicrosporidium saccamoebae is the missing link in understanding Cryptomycota and Microsporidia evolution.</title>
        <authorList>
            <person name="Quandt C.A."/>
            <person name="Beaudet D."/>
            <person name="Corsaro D."/>
            <person name="Michel R."/>
            <person name="Corradi N."/>
            <person name="James T."/>
        </authorList>
    </citation>
    <scope>NUCLEOTIDE SEQUENCE [LARGE SCALE GENOMIC DNA]</scope>
    <source>
        <strain evidence="1 2">KSL3</strain>
    </source>
</reference>
<evidence type="ECO:0000313" key="2">
    <source>
        <dbReference type="Proteomes" id="UP000240830"/>
    </source>
</evidence>